<dbReference type="SMART" id="SM00797">
    <property type="entry name" value="AHS2"/>
    <property type="match status" value="1"/>
</dbReference>
<dbReference type="NCBIfam" id="TIGR00724">
    <property type="entry name" value="urea_amlyse_rel"/>
    <property type="match status" value="1"/>
</dbReference>
<accession>A0A543PKX3</accession>
<evidence type="ECO:0000256" key="3">
    <source>
        <dbReference type="ARBA" id="ARBA00022840"/>
    </source>
</evidence>
<dbReference type="Pfam" id="PF02626">
    <property type="entry name" value="CT_A_B"/>
    <property type="match status" value="1"/>
</dbReference>
<reference evidence="5 6" key="1">
    <citation type="submission" date="2019-06" db="EMBL/GenBank/DDBJ databases">
        <title>Sequencing the genomes of 1000 actinobacteria strains.</title>
        <authorList>
            <person name="Klenk H.-P."/>
        </authorList>
    </citation>
    <scope>NUCLEOTIDE SEQUENCE [LARGE SCALE GENOMIC DNA]</scope>
    <source>
        <strain evidence="5 6">DSM 21776</strain>
    </source>
</reference>
<sequence length="289" mass="30284">MTRSVEIIEPGPLTLVQDLGRVGHLAVGVGRSGAADVGAYLLGGRLLGNVRGVAALEVTLGGLCLRACGDVLVCLTGAHAPGHVGGRPVPHAAPFTIRDGQELALGMPSSGLRTYVSFRGGLAMPEVLGSLASDTMSGLGPEPVRAGQVLEIGRRTEGFPHVDVAAVPPPTGGPVELAVLPGPRIDWFARPQALAETPWCVSGRSDRKGIRLEGDPIGRHTRWRDAELPSEGMVRGAIQVPPNGQPVLFLNDHPVTGGYPVIGVVRTADVDRAAQLQPGQQVRLRWEQK</sequence>
<keyword evidence="2" id="KW-0378">Hydrolase</keyword>
<dbReference type="AlphaFoldDB" id="A0A543PKX3"/>
<keyword evidence="3" id="KW-0067">ATP-binding</keyword>
<feature type="domain" description="Carboxyltransferase" evidence="4">
    <location>
        <begin position="26"/>
        <end position="289"/>
    </location>
</feature>
<organism evidence="5 6">
    <name type="scientific">Humibacillus xanthopallidus</name>
    <dbReference type="NCBI Taxonomy" id="412689"/>
    <lineage>
        <taxon>Bacteria</taxon>
        <taxon>Bacillati</taxon>
        <taxon>Actinomycetota</taxon>
        <taxon>Actinomycetes</taxon>
        <taxon>Micrococcales</taxon>
        <taxon>Intrasporangiaceae</taxon>
        <taxon>Humibacillus</taxon>
    </lineage>
</organism>
<dbReference type="InterPro" id="IPR052708">
    <property type="entry name" value="PxpC"/>
</dbReference>
<gene>
    <name evidence="5" type="ORF">FHX52_3946</name>
</gene>
<dbReference type="InterPro" id="IPR003778">
    <property type="entry name" value="CT_A_B"/>
</dbReference>
<dbReference type="GO" id="GO:0016787">
    <property type="term" value="F:hydrolase activity"/>
    <property type="evidence" value="ECO:0007669"/>
    <property type="project" value="UniProtKB-KW"/>
</dbReference>
<evidence type="ECO:0000313" key="5">
    <source>
        <dbReference type="EMBL" id="TQN44725.1"/>
    </source>
</evidence>
<keyword evidence="1" id="KW-0547">Nucleotide-binding</keyword>
<evidence type="ECO:0000313" key="6">
    <source>
        <dbReference type="Proteomes" id="UP000320085"/>
    </source>
</evidence>
<evidence type="ECO:0000259" key="4">
    <source>
        <dbReference type="SMART" id="SM00797"/>
    </source>
</evidence>
<protein>
    <submittedName>
        <fullName evidence="5">Biotin-dependent carboxylase-like uncharacterized protein</fullName>
    </submittedName>
</protein>
<dbReference type="InterPro" id="IPR029000">
    <property type="entry name" value="Cyclophilin-like_dom_sf"/>
</dbReference>
<dbReference type="EMBL" id="VFQF01000003">
    <property type="protein sequence ID" value="TQN44725.1"/>
    <property type="molecule type" value="Genomic_DNA"/>
</dbReference>
<dbReference type="GO" id="GO:0005524">
    <property type="term" value="F:ATP binding"/>
    <property type="evidence" value="ECO:0007669"/>
    <property type="project" value="UniProtKB-KW"/>
</dbReference>
<dbReference type="PANTHER" id="PTHR43309">
    <property type="entry name" value="5-OXOPROLINASE SUBUNIT C"/>
    <property type="match status" value="1"/>
</dbReference>
<dbReference type="Gene3D" id="2.40.100.10">
    <property type="entry name" value="Cyclophilin-like"/>
    <property type="match status" value="1"/>
</dbReference>
<evidence type="ECO:0000256" key="2">
    <source>
        <dbReference type="ARBA" id="ARBA00022801"/>
    </source>
</evidence>
<proteinExistence type="predicted"/>
<comment type="caution">
    <text evidence="5">The sequence shown here is derived from an EMBL/GenBank/DDBJ whole genome shotgun (WGS) entry which is preliminary data.</text>
</comment>
<dbReference type="OrthoDB" id="9768696at2"/>
<dbReference type="Proteomes" id="UP000320085">
    <property type="component" value="Unassembled WGS sequence"/>
</dbReference>
<name>A0A543PKX3_9MICO</name>
<dbReference type="RefSeq" id="WP_141824042.1">
    <property type="nucleotide sequence ID" value="NZ_BAAAQC010000017.1"/>
</dbReference>
<evidence type="ECO:0000256" key="1">
    <source>
        <dbReference type="ARBA" id="ARBA00022741"/>
    </source>
</evidence>
<dbReference type="SUPFAM" id="SSF50891">
    <property type="entry name" value="Cyclophilin-like"/>
    <property type="match status" value="1"/>
</dbReference>
<dbReference type="PANTHER" id="PTHR43309:SF3">
    <property type="entry name" value="5-OXOPROLINASE SUBUNIT C"/>
    <property type="match status" value="1"/>
</dbReference>